<gene>
    <name evidence="2" type="ORF">UFOVP158_41</name>
</gene>
<evidence type="ECO:0008006" key="3">
    <source>
        <dbReference type="Google" id="ProtNLM"/>
    </source>
</evidence>
<evidence type="ECO:0000313" key="2">
    <source>
        <dbReference type="EMBL" id="CAB5178830.1"/>
    </source>
</evidence>
<accession>A0A6J7W941</accession>
<sequence>MADEMDRASEAEELFREADLSQRKPAGPAFTGFCLHCDEEVPHPRRWCDAECRDAYEYRLSRG</sequence>
<dbReference type="EMBL" id="LR798207">
    <property type="protein sequence ID" value="CAB5178830.1"/>
    <property type="molecule type" value="Genomic_DNA"/>
</dbReference>
<name>A0A6J7W941_9CAUD</name>
<reference evidence="2" key="1">
    <citation type="submission" date="2020-05" db="EMBL/GenBank/DDBJ databases">
        <authorList>
            <person name="Chiriac C."/>
            <person name="Salcher M."/>
            <person name="Ghai R."/>
            <person name="Kavagutti S V."/>
        </authorList>
    </citation>
    <scope>NUCLEOTIDE SEQUENCE</scope>
</reference>
<protein>
    <recommendedName>
        <fullName evidence="3">DUF2116 family Zn-ribbon domain-containing protein</fullName>
    </recommendedName>
</protein>
<proteinExistence type="predicted"/>
<evidence type="ECO:0000256" key="1">
    <source>
        <dbReference type="SAM" id="MobiDB-lite"/>
    </source>
</evidence>
<organism evidence="2">
    <name type="scientific">uncultured Caudovirales phage</name>
    <dbReference type="NCBI Taxonomy" id="2100421"/>
    <lineage>
        <taxon>Viruses</taxon>
        <taxon>Duplodnaviria</taxon>
        <taxon>Heunggongvirae</taxon>
        <taxon>Uroviricota</taxon>
        <taxon>Caudoviricetes</taxon>
        <taxon>Peduoviridae</taxon>
        <taxon>Maltschvirus</taxon>
        <taxon>Maltschvirus maltsch</taxon>
    </lineage>
</organism>
<feature type="compositionally biased region" description="Basic and acidic residues" evidence="1">
    <location>
        <begin position="1"/>
        <end position="22"/>
    </location>
</feature>
<feature type="region of interest" description="Disordered" evidence="1">
    <location>
        <begin position="1"/>
        <end position="25"/>
    </location>
</feature>